<comment type="caution">
    <text evidence="3">The sequence shown here is derived from an EMBL/GenBank/DDBJ whole genome shotgun (WGS) entry which is preliminary data.</text>
</comment>
<dbReference type="EMBL" id="JAAZSR010000412">
    <property type="protein sequence ID" value="NKX52120.1"/>
    <property type="molecule type" value="Genomic_DNA"/>
</dbReference>
<gene>
    <name evidence="3" type="ORF">HER39_16410</name>
</gene>
<dbReference type="Pfam" id="PF00912">
    <property type="entry name" value="Transgly"/>
    <property type="match status" value="1"/>
</dbReference>
<dbReference type="PANTHER" id="PTHR32282">
    <property type="entry name" value="BINDING PROTEIN TRANSPEPTIDASE, PUTATIVE-RELATED"/>
    <property type="match status" value="1"/>
</dbReference>
<dbReference type="InterPro" id="IPR001264">
    <property type="entry name" value="Glyco_trans_51"/>
</dbReference>
<dbReference type="SUPFAM" id="SSF53955">
    <property type="entry name" value="Lysozyme-like"/>
    <property type="match status" value="1"/>
</dbReference>
<protein>
    <submittedName>
        <fullName evidence="3">Transglycosylase domain-containing protein</fullName>
    </submittedName>
</protein>
<keyword evidence="4" id="KW-1185">Reference proteome</keyword>
<dbReference type="InterPro" id="IPR036950">
    <property type="entry name" value="PBP_transglycosylase"/>
</dbReference>
<dbReference type="PANTHER" id="PTHR32282:SF33">
    <property type="entry name" value="PEPTIDOGLYCAN GLYCOSYLTRANSFERASE"/>
    <property type="match status" value="1"/>
</dbReference>
<reference evidence="3 4" key="1">
    <citation type="submission" date="2020-04" db="EMBL/GenBank/DDBJ databases">
        <authorList>
            <person name="Liu S."/>
        </authorList>
    </citation>
    <scope>NUCLEOTIDE SEQUENCE [LARGE SCALE GENOMIC DNA]</scope>
    <source>
        <strain evidence="3 4">CGMCC 1.15091</strain>
    </source>
</reference>
<evidence type="ECO:0000313" key="4">
    <source>
        <dbReference type="Proteomes" id="UP000523795"/>
    </source>
</evidence>
<evidence type="ECO:0000259" key="2">
    <source>
        <dbReference type="Pfam" id="PF00912"/>
    </source>
</evidence>
<organism evidence="3 4">
    <name type="scientific">Arthrobacter deserti</name>
    <dbReference type="NCBI Taxonomy" id="1742687"/>
    <lineage>
        <taxon>Bacteria</taxon>
        <taxon>Bacillati</taxon>
        <taxon>Actinomycetota</taxon>
        <taxon>Actinomycetes</taxon>
        <taxon>Micrococcales</taxon>
        <taxon>Micrococcaceae</taxon>
        <taxon>Arthrobacter</taxon>
    </lineage>
</organism>
<dbReference type="InterPro" id="IPR050396">
    <property type="entry name" value="Glycosyltr_51/Transpeptidase"/>
</dbReference>
<dbReference type="InterPro" id="IPR023346">
    <property type="entry name" value="Lysozyme-like_dom_sf"/>
</dbReference>
<feature type="non-terminal residue" evidence="3">
    <location>
        <position position="1"/>
    </location>
</feature>
<name>A0ABX1JS29_9MICC</name>
<sequence>AAARVYFSTTAAKLDHAQSALLVGMLKAPVAYDPFLHPEAATERRNTVLTVL</sequence>
<accession>A0ABX1JS29</accession>
<evidence type="ECO:0000313" key="3">
    <source>
        <dbReference type="EMBL" id="NKX52120.1"/>
    </source>
</evidence>
<feature type="domain" description="Glycosyl transferase family 51" evidence="2">
    <location>
        <begin position="1"/>
        <end position="50"/>
    </location>
</feature>
<feature type="non-terminal residue" evidence="3">
    <location>
        <position position="52"/>
    </location>
</feature>
<evidence type="ECO:0000256" key="1">
    <source>
        <dbReference type="ARBA" id="ARBA00022679"/>
    </source>
</evidence>
<proteinExistence type="predicted"/>
<dbReference type="Gene3D" id="1.10.3810.10">
    <property type="entry name" value="Biosynthetic peptidoglycan transglycosylase-like"/>
    <property type="match status" value="1"/>
</dbReference>
<keyword evidence="1" id="KW-0808">Transferase</keyword>
<dbReference type="Proteomes" id="UP000523795">
    <property type="component" value="Unassembled WGS sequence"/>
</dbReference>